<dbReference type="Proteomes" id="UP000254346">
    <property type="component" value="Unassembled WGS sequence"/>
</dbReference>
<dbReference type="GO" id="GO:0006145">
    <property type="term" value="P:purine nucleobase catabolic process"/>
    <property type="evidence" value="ECO:0007669"/>
    <property type="project" value="TreeGrafter"/>
</dbReference>
<dbReference type="FunFam" id="3.20.20.140:FF:000013">
    <property type="entry name" value="Allantoinase"/>
    <property type="match status" value="1"/>
</dbReference>
<evidence type="ECO:0000256" key="7">
    <source>
        <dbReference type="ARBA" id="ARBA00058805"/>
    </source>
</evidence>
<sequence length="346" mass="37745">MSFDLIIKNGTVILENEARVIDIAVQGGKIAAIGENLGEAKNVLDATGLIVSPGMVDAHTHISEPGRTHWEGYETGTRAAAKGGITTMIEMPLNQLPATVDRETIELKFDAAKGKLTIDAAQLGGLVSYNLDRLHELDEVGVVASSALSPPAAIVASIMIFATVNDWQFYKGAQKLGEMDQTVLVHCENALICDELGEEAKREGRVTAHDYVASRPVFTEVEAIRRVLYLAKAAGCRLHVCHISSPEGVEEVTRARQEGQDVTCESCPHYFVLDTDQFEEIGTLAKCSPPIRDQENQKGMWEKLFNGEIDCLVSDHSPCPPGNESRQYHASMGRNCRTAKLHGRHV</sequence>
<dbReference type="GO" id="GO:0004038">
    <property type="term" value="F:allantoinase activity"/>
    <property type="evidence" value="ECO:0007669"/>
    <property type="project" value="UniProtKB-EC"/>
</dbReference>
<evidence type="ECO:0000256" key="6">
    <source>
        <dbReference type="ARBA" id="ARBA00022975"/>
    </source>
</evidence>
<dbReference type="GO" id="GO:0005737">
    <property type="term" value="C:cytoplasm"/>
    <property type="evidence" value="ECO:0007669"/>
    <property type="project" value="TreeGrafter"/>
</dbReference>
<feature type="domain" description="Dihydroorotase catalytic" evidence="8">
    <location>
        <begin position="50"/>
        <end position="247"/>
    </location>
</feature>
<comment type="cofactor">
    <cofactor evidence="1">
        <name>Zn(2+)</name>
        <dbReference type="ChEBI" id="CHEBI:29105"/>
    </cofactor>
</comment>
<evidence type="ECO:0000313" key="10">
    <source>
        <dbReference type="Proteomes" id="UP000254346"/>
    </source>
</evidence>
<protein>
    <submittedName>
        <fullName evidence="9">Allantoinase</fullName>
        <ecNumber evidence="9">3.5.2.5</ecNumber>
    </submittedName>
</protein>
<accession>A0A379VVD2</accession>
<dbReference type="GO" id="GO:0000256">
    <property type="term" value="P:allantoin catabolic process"/>
    <property type="evidence" value="ECO:0007669"/>
    <property type="project" value="InterPro"/>
</dbReference>
<keyword evidence="5" id="KW-0862">Zinc</keyword>
<evidence type="ECO:0000256" key="1">
    <source>
        <dbReference type="ARBA" id="ARBA00001947"/>
    </source>
</evidence>
<keyword evidence="4 9" id="KW-0378">Hydrolase</keyword>
<keyword evidence="2" id="KW-0659">Purine metabolism</keyword>
<dbReference type="PANTHER" id="PTHR43668:SF4">
    <property type="entry name" value="ALLANTOINASE"/>
    <property type="match status" value="1"/>
</dbReference>
<evidence type="ECO:0000259" key="8">
    <source>
        <dbReference type="Pfam" id="PF12890"/>
    </source>
</evidence>
<dbReference type="GO" id="GO:0008270">
    <property type="term" value="F:zinc ion binding"/>
    <property type="evidence" value="ECO:0007669"/>
    <property type="project" value="InterPro"/>
</dbReference>
<dbReference type="InterPro" id="IPR050138">
    <property type="entry name" value="DHOase/Allantoinase_Hydrolase"/>
</dbReference>
<dbReference type="GO" id="GO:0050897">
    <property type="term" value="F:cobalt ion binding"/>
    <property type="evidence" value="ECO:0007669"/>
    <property type="project" value="InterPro"/>
</dbReference>
<dbReference type="SUPFAM" id="SSF51338">
    <property type="entry name" value="Composite domain of metallo-dependent hydrolases"/>
    <property type="match status" value="1"/>
</dbReference>
<organism evidence="9 10">
    <name type="scientific">Salmonella enterica I</name>
    <dbReference type="NCBI Taxonomy" id="59201"/>
    <lineage>
        <taxon>Bacteria</taxon>
        <taxon>Pseudomonadati</taxon>
        <taxon>Pseudomonadota</taxon>
        <taxon>Gammaproteobacteria</taxon>
        <taxon>Enterobacterales</taxon>
        <taxon>Enterobacteriaceae</taxon>
        <taxon>Salmonella</taxon>
    </lineage>
</organism>
<gene>
    <name evidence="9" type="primary">allB_2</name>
    <name evidence="9" type="ORF">NCTC8256_04532</name>
</gene>
<name>A0A379VVD2_SALET</name>
<evidence type="ECO:0000313" key="9">
    <source>
        <dbReference type="EMBL" id="SUH10519.1"/>
    </source>
</evidence>
<dbReference type="EC" id="3.5.2.5" evidence="9"/>
<comment type="function">
    <text evidence="7">Catalyzes the conversion of allantoin (5-ureidohydantoin) to allantoic acid by hydrolytic cleavage of the five-member hydantoin ring.</text>
</comment>
<keyword evidence="6" id="KW-0665">Pyrimidine biosynthesis</keyword>
<dbReference type="Pfam" id="PF12890">
    <property type="entry name" value="DHOase"/>
    <property type="match status" value="1"/>
</dbReference>
<keyword evidence="3" id="KW-0479">Metal-binding</keyword>
<dbReference type="AlphaFoldDB" id="A0A379VVD2"/>
<evidence type="ECO:0000256" key="5">
    <source>
        <dbReference type="ARBA" id="ARBA00022833"/>
    </source>
</evidence>
<dbReference type="Gene3D" id="3.20.20.140">
    <property type="entry name" value="Metal-dependent hydrolases"/>
    <property type="match status" value="1"/>
</dbReference>
<dbReference type="InterPro" id="IPR024403">
    <property type="entry name" value="DHOase_cat"/>
</dbReference>
<evidence type="ECO:0000256" key="2">
    <source>
        <dbReference type="ARBA" id="ARBA00022631"/>
    </source>
</evidence>
<dbReference type="SUPFAM" id="SSF51556">
    <property type="entry name" value="Metallo-dependent hydrolases"/>
    <property type="match status" value="1"/>
</dbReference>
<dbReference type="EMBL" id="UGXR01000001">
    <property type="protein sequence ID" value="SUH10519.1"/>
    <property type="molecule type" value="Genomic_DNA"/>
</dbReference>
<dbReference type="InterPro" id="IPR032466">
    <property type="entry name" value="Metal_Hydrolase"/>
</dbReference>
<reference evidence="9 10" key="1">
    <citation type="submission" date="2018-06" db="EMBL/GenBank/DDBJ databases">
        <authorList>
            <consortium name="Pathogen Informatics"/>
            <person name="Doyle S."/>
        </authorList>
    </citation>
    <scope>NUCLEOTIDE SEQUENCE [LARGE SCALE GENOMIC DNA]</scope>
    <source>
        <strain evidence="9 10">NCTC8256</strain>
    </source>
</reference>
<evidence type="ECO:0000256" key="4">
    <source>
        <dbReference type="ARBA" id="ARBA00022801"/>
    </source>
</evidence>
<dbReference type="InterPro" id="IPR011059">
    <property type="entry name" value="Metal-dep_hydrolase_composite"/>
</dbReference>
<dbReference type="InterPro" id="IPR017593">
    <property type="entry name" value="Allantoinase"/>
</dbReference>
<dbReference type="NCBIfam" id="TIGR03178">
    <property type="entry name" value="allantoinase"/>
    <property type="match status" value="1"/>
</dbReference>
<dbReference type="PANTHER" id="PTHR43668">
    <property type="entry name" value="ALLANTOINASE"/>
    <property type="match status" value="1"/>
</dbReference>
<evidence type="ECO:0000256" key="3">
    <source>
        <dbReference type="ARBA" id="ARBA00022723"/>
    </source>
</evidence>
<proteinExistence type="predicted"/>